<dbReference type="Proteomes" id="UP000027195">
    <property type="component" value="Unassembled WGS sequence"/>
</dbReference>
<evidence type="ECO:0000313" key="1">
    <source>
        <dbReference type="EMBL" id="KDQ12018.1"/>
    </source>
</evidence>
<reference evidence="2" key="1">
    <citation type="journal article" date="2014" name="Proc. Natl. Acad. Sci. U.S.A.">
        <title>Extensive sampling of basidiomycete genomes demonstrates inadequacy of the white-rot/brown-rot paradigm for wood decay fungi.</title>
        <authorList>
            <person name="Riley R."/>
            <person name="Salamov A.A."/>
            <person name="Brown D.W."/>
            <person name="Nagy L.G."/>
            <person name="Floudas D."/>
            <person name="Held B.W."/>
            <person name="Levasseur A."/>
            <person name="Lombard V."/>
            <person name="Morin E."/>
            <person name="Otillar R."/>
            <person name="Lindquist E.A."/>
            <person name="Sun H."/>
            <person name="LaButti K.M."/>
            <person name="Schmutz J."/>
            <person name="Jabbour D."/>
            <person name="Luo H."/>
            <person name="Baker S.E."/>
            <person name="Pisabarro A.G."/>
            <person name="Walton J.D."/>
            <person name="Blanchette R.A."/>
            <person name="Henrissat B."/>
            <person name="Martin F."/>
            <person name="Cullen D."/>
            <person name="Hibbett D.S."/>
            <person name="Grigoriev I.V."/>
        </authorList>
    </citation>
    <scope>NUCLEOTIDE SEQUENCE [LARGE SCALE GENOMIC DNA]</scope>
    <source>
        <strain evidence="2">FD-172 SS1</strain>
    </source>
</reference>
<dbReference type="InParanoid" id="A0A067M8B2"/>
<sequence length="124" mass="14317">MAERGVVSPVSRLIGVPLVIIRHAQESSQHDNQAATYLMIDPESGLAPYSWQQSVGPVTVIREDRRPLSVPALQMIWMYFDLILEHFGDEGEVPRWRYAPKAFQEWCRREKENDPSYSHVELPL</sequence>
<dbReference type="HOGENOM" id="CLU_147498_0_0_1"/>
<name>A0A067M8B2_BOTB1</name>
<proteinExistence type="predicted"/>
<dbReference type="EMBL" id="KL198053">
    <property type="protein sequence ID" value="KDQ12018.1"/>
    <property type="molecule type" value="Genomic_DNA"/>
</dbReference>
<gene>
    <name evidence="1" type="ORF">BOTBODRAFT_34876</name>
</gene>
<dbReference type="OrthoDB" id="9922773at2759"/>
<accession>A0A067M8B2</accession>
<dbReference type="AlphaFoldDB" id="A0A067M8B2"/>
<keyword evidence="2" id="KW-1185">Reference proteome</keyword>
<organism evidence="1 2">
    <name type="scientific">Botryobasidium botryosum (strain FD-172 SS1)</name>
    <dbReference type="NCBI Taxonomy" id="930990"/>
    <lineage>
        <taxon>Eukaryota</taxon>
        <taxon>Fungi</taxon>
        <taxon>Dikarya</taxon>
        <taxon>Basidiomycota</taxon>
        <taxon>Agaricomycotina</taxon>
        <taxon>Agaricomycetes</taxon>
        <taxon>Cantharellales</taxon>
        <taxon>Botryobasidiaceae</taxon>
        <taxon>Botryobasidium</taxon>
    </lineage>
</organism>
<dbReference type="STRING" id="930990.A0A067M8B2"/>
<evidence type="ECO:0000313" key="2">
    <source>
        <dbReference type="Proteomes" id="UP000027195"/>
    </source>
</evidence>
<protein>
    <submittedName>
        <fullName evidence="1">Uncharacterized protein</fullName>
    </submittedName>
</protein>